<reference evidence="2 3" key="1">
    <citation type="submission" date="2024-10" db="EMBL/GenBank/DDBJ databases">
        <authorList>
            <person name="Kim D."/>
        </authorList>
    </citation>
    <scope>NUCLEOTIDE SEQUENCE [LARGE SCALE GENOMIC DNA]</scope>
    <source>
        <strain evidence="2">BH-2024</strain>
    </source>
</reference>
<proteinExistence type="predicted"/>
<feature type="chain" id="PRO_5044815176" description="Effector protein" evidence="1">
    <location>
        <begin position="21"/>
        <end position="115"/>
    </location>
</feature>
<evidence type="ECO:0000313" key="2">
    <source>
        <dbReference type="EMBL" id="KAL3120316.1"/>
    </source>
</evidence>
<organism evidence="2 3">
    <name type="scientific">Heterodera trifolii</name>
    <dbReference type="NCBI Taxonomy" id="157864"/>
    <lineage>
        <taxon>Eukaryota</taxon>
        <taxon>Metazoa</taxon>
        <taxon>Ecdysozoa</taxon>
        <taxon>Nematoda</taxon>
        <taxon>Chromadorea</taxon>
        <taxon>Rhabditida</taxon>
        <taxon>Tylenchina</taxon>
        <taxon>Tylenchomorpha</taxon>
        <taxon>Tylenchoidea</taxon>
        <taxon>Heteroderidae</taxon>
        <taxon>Heteroderinae</taxon>
        <taxon>Heterodera</taxon>
    </lineage>
</organism>
<evidence type="ECO:0008006" key="4">
    <source>
        <dbReference type="Google" id="ProtNLM"/>
    </source>
</evidence>
<keyword evidence="3" id="KW-1185">Reference proteome</keyword>
<accession>A0ABD2LYL9</accession>
<gene>
    <name evidence="2" type="ORF">niasHT_001129</name>
</gene>
<dbReference type="AlphaFoldDB" id="A0ABD2LYL9"/>
<protein>
    <recommendedName>
        <fullName evidence="4">Effector protein</fullName>
    </recommendedName>
</protein>
<evidence type="ECO:0000313" key="3">
    <source>
        <dbReference type="Proteomes" id="UP001620626"/>
    </source>
</evidence>
<name>A0ABD2LYL9_9BILA</name>
<sequence>MFRLNFFTLFPTLFFAVSRAHYTNEPPHYATVPSPAPSPSYRTYNPAPINTPIPSYQSYPTNWPPQPSPSTTGCVRPCSVPCVCSPSNGSPKLSKLCPLRLFILANFVIFALIVG</sequence>
<comment type="caution">
    <text evidence="2">The sequence shown here is derived from an EMBL/GenBank/DDBJ whole genome shotgun (WGS) entry which is preliminary data.</text>
</comment>
<keyword evidence="1" id="KW-0732">Signal</keyword>
<dbReference type="Proteomes" id="UP001620626">
    <property type="component" value="Unassembled WGS sequence"/>
</dbReference>
<evidence type="ECO:0000256" key="1">
    <source>
        <dbReference type="SAM" id="SignalP"/>
    </source>
</evidence>
<dbReference type="EMBL" id="JBICBT010000214">
    <property type="protein sequence ID" value="KAL3120316.1"/>
    <property type="molecule type" value="Genomic_DNA"/>
</dbReference>
<feature type="signal peptide" evidence="1">
    <location>
        <begin position="1"/>
        <end position="20"/>
    </location>
</feature>